<protein>
    <submittedName>
        <fullName evidence="2">DUF47 family protein</fullName>
    </submittedName>
</protein>
<gene>
    <name evidence="2" type="ORF">LZ012_19155</name>
</gene>
<dbReference type="EMBL" id="JAKLTN010000008">
    <property type="protein sequence ID" value="MCG2579113.1"/>
    <property type="molecule type" value="Genomic_DNA"/>
</dbReference>
<dbReference type="InterPro" id="IPR038078">
    <property type="entry name" value="PhoU-like_sf"/>
</dbReference>
<dbReference type="Gene3D" id="1.20.58.220">
    <property type="entry name" value="Phosphate transport system protein phou homolog 2, domain 2"/>
    <property type="match status" value="1"/>
</dbReference>
<organism evidence="2 3">
    <name type="scientific">Dechloromonas hankyongensis</name>
    <dbReference type="NCBI Taxonomy" id="2908002"/>
    <lineage>
        <taxon>Bacteria</taxon>
        <taxon>Pseudomonadati</taxon>
        <taxon>Pseudomonadota</taxon>
        <taxon>Betaproteobacteria</taxon>
        <taxon>Rhodocyclales</taxon>
        <taxon>Azonexaceae</taxon>
        <taxon>Dechloromonas</taxon>
    </lineage>
</organism>
<evidence type="ECO:0000313" key="3">
    <source>
        <dbReference type="Proteomes" id="UP001165384"/>
    </source>
</evidence>
<dbReference type="InterPro" id="IPR052912">
    <property type="entry name" value="UPF0111_domain"/>
</dbReference>
<proteinExistence type="inferred from homology"/>
<accession>A0ABS9K7J2</accession>
<dbReference type="Pfam" id="PF01865">
    <property type="entry name" value="PhoU_div"/>
    <property type="match status" value="1"/>
</dbReference>
<comment type="caution">
    <text evidence="2">The sequence shown here is derived from an EMBL/GenBank/DDBJ whole genome shotgun (WGS) entry which is preliminary data.</text>
</comment>
<keyword evidence="3" id="KW-1185">Reference proteome</keyword>
<sequence>MFGRLMPREGKYFDLFNAHAELITQGGKALSNLIGALVDQQPEQADRFAEEIDTLERNADAITHDTLSQLHTSFITPFDRDEIHQLINGMDDILDIIQDVAESMSLYDIRKVPAEAKIMAEVTEKCCASVQSVVKLLHSMDNAPAILKFCHEIDELETDADRALRSAMSKLFREEPDVREVIKLKQIYEILESVTDRCKDVAGTIEAIVLENS</sequence>
<dbReference type="PANTHER" id="PTHR37298">
    <property type="entry name" value="UPF0111 PROTEIN YKAA"/>
    <property type="match status" value="1"/>
</dbReference>
<dbReference type="InterPro" id="IPR018445">
    <property type="entry name" value="Put_Phosphate_transp_reg"/>
</dbReference>
<dbReference type="SUPFAM" id="SSF109755">
    <property type="entry name" value="PhoU-like"/>
    <property type="match status" value="1"/>
</dbReference>
<name>A0ABS9K7J2_9RHOO</name>
<evidence type="ECO:0000256" key="1">
    <source>
        <dbReference type="ARBA" id="ARBA00008591"/>
    </source>
</evidence>
<dbReference type="Proteomes" id="UP001165384">
    <property type="component" value="Unassembled WGS sequence"/>
</dbReference>
<reference evidence="2" key="1">
    <citation type="submission" date="2022-01" db="EMBL/GenBank/DDBJ databases">
        <authorList>
            <person name="Jo J.-H."/>
            <person name="Im W.-T."/>
        </authorList>
    </citation>
    <scope>NUCLEOTIDE SEQUENCE</scope>
    <source>
        <strain evidence="2">XY25</strain>
    </source>
</reference>
<dbReference type="PANTHER" id="PTHR37298:SF1">
    <property type="entry name" value="UPF0111 PROTEIN YKAA"/>
    <property type="match status" value="1"/>
</dbReference>
<evidence type="ECO:0000313" key="2">
    <source>
        <dbReference type="EMBL" id="MCG2579113.1"/>
    </source>
</evidence>
<dbReference type="RefSeq" id="WP_275712576.1">
    <property type="nucleotide sequence ID" value="NZ_JAKLTN010000008.1"/>
</dbReference>
<comment type="similarity">
    <text evidence="1">Belongs to the UPF0111 family.</text>
</comment>